<sequence>MAEIKAMNQSAVAASMALLSSTGANMHGGGSGNGKSFDGGKKWKSNNKKGNGNGGHNTYGNSGRNGGGNTVGFGNNWRAVSPGGGPWFCFASWARPPPWWSPSWGAPWHVVSAGILGPQHTSSQQAFTTSRYSYWLLLQAAHQQQLPRIQLVLWPH</sequence>
<gene>
    <name evidence="2" type="ORF">E2562_012072</name>
</gene>
<comment type="caution">
    <text evidence="2">The sequence shown here is derived from an EMBL/GenBank/DDBJ whole genome shotgun (WGS) entry which is preliminary data.</text>
</comment>
<evidence type="ECO:0000256" key="1">
    <source>
        <dbReference type="SAM" id="MobiDB-lite"/>
    </source>
</evidence>
<name>A0A6G1F720_9ORYZ</name>
<reference evidence="2 3" key="1">
    <citation type="submission" date="2019-11" db="EMBL/GenBank/DDBJ databases">
        <title>Whole genome sequence of Oryza granulata.</title>
        <authorList>
            <person name="Li W."/>
        </authorList>
    </citation>
    <scope>NUCLEOTIDE SEQUENCE [LARGE SCALE GENOMIC DNA]</scope>
    <source>
        <strain evidence="3">cv. Menghai</strain>
        <tissue evidence="2">Leaf</tissue>
    </source>
</reference>
<accession>A0A6G1F720</accession>
<evidence type="ECO:0000313" key="2">
    <source>
        <dbReference type="EMBL" id="KAF0932728.1"/>
    </source>
</evidence>
<dbReference type="AlphaFoldDB" id="A0A6G1F720"/>
<feature type="compositionally biased region" description="Gly residues" evidence="1">
    <location>
        <begin position="51"/>
        <end position="71"/>
    </location>
</feature>
<dbReference type="EMBL" id="SPHZ02000001">
    <property type="protein sequence ID" value="KAF0932728.1"/>
    <property type="molecule type" value="Genomic_DNA"/>
</dbReference>
<evidence type="ECO:0000313" key="3">
    <source>
        <dbReference type="Proteomes" id="UP000479710"/>
    </source>
</evidence>
<proteinExistence type="predicted"/>
<protein>
    <submittedName>
        <fullName evidence="2">Uncharacterized protein</fullName>
    </submittedName>
</protein>
<organism evidence="2 3">
    <name type="scientific">Oryza meyeriana var. granulata</name>
    <dbReference type="NCBI Taxonomy" id="110450"/>
    <lineage>
        <taxon>Eukaryota</taxon>
        <taxon>Viridiplantae</taxon>
        <taxon>Streptophyta</taxon>
        <taxon>Embryophyta</taxon>
        <taxon>Tracheophyta</taxon>
        <taxon>Spermatophyta</taxon>
        <taxon>Magnoliopsida</taxon>
        <taxon>Liliopsida</taxon>
        <taxon>Poales</taxon>
        <taxon>Poaceae</taxon>
        <taxon>BOP clade</taxon>
        <taxon>Oryzoideae</taxon>
        <taxon>Oryzeae</taxon>
        <taxon>Oryzinae</taxon>
        <taxon>Oryza</taxon>
        <taxon>Oryza meyeriana</taxon>
    </lineage>
</organism>
<feature type="region of interest" description="Disordered" evidence="1">
    <location>
        <begin position="25"/>
        <end position="72"/>
    </location>
</feature>
<keyword evidence="3" id="KW-1185">Reference proteome</keyword>
<dbReference type="Proteomes" id="UP000479710">
    <property type="component" value="Unassembled WGS sequence"/>
</dbReference>